<feature type="signal peptide" evidence="4">
    <location>
        <begin position="1"/>
        <end position="21"/>
    </location>
</feature>
<evidence type="ECO:0000313" key="6">
    <source>
        <dbReference type="EMBL" id="EFN53345.1"/>
    </source>
</evidence>
<dbReference type="GeneID" id="17352730"/>
<dbReference type="Gene3D" id="3.30.60.10">
    <property type="entry name" value="Endochitinase-like"/>
    <property type="match status" value="1"/>
</dbReference>
<gene>
    <name evidence="6" type="ORF">CHLNCDRAFT_137073</name>
</gene>
<keyword evidence="2" id="KW-1015">Disulfide bond</keyword>
<evidence type="ECO:0000256" key="3">
    <source>
        <dbReference type="SAM" id="MobiDB-lite"/>
    </source>
</evidence>
<evidence type="ECO:0000256" key="1">
    <source>
        <dbReference type="ARBA" id="ARBA00022669"/>
    </source>
</evidence>
<dbReference type="InterPro" id="IPR036861">
    <property type="entry name" value="Endochitinase-like_sf"/>
</dbReference>
<organism evidence="7">
    <name type="scientific">Chlorella variabilis</name>
    <name type="common">Green alga</name>
    <dbReference type="NCBI Taxonomy" id="554065"/>
    <lineage>
        <taxon>Eukaryota</taxon>
        <taxon>Viridiplantae</taxon>
        <taxon>Chlorophyta</taxon>
        <taxon>core chlorophytes</taxon>
        <taxon>Trebouxiophyceae</taxon>
        <taxon>Chlorellales</taxon>
        <taxon>Chlorellaceae</taxon>
        <taxon>Chlorella clade</taxon>
        <taxon>Chlorella</taxon>
    </lineage>
</organism>
<dbReference type="SMART" id="SM00270">
    <property type="entry name" value="ChtBD1"/>
    <property type="match status" value="1"/>
</dbReference>
<dbReference type="PROSITE" id="PS50941">
    <property type="entry name" value="CHIT_BIND_I_2"/>
    <property type="match status" value="1"/>
</dbReference>
<dbReference type="OrthoDB" id="512437at2759"/>
<feature type="compositionally biased region" description="Polar residues" evidence="3">
    <location>
        <begin position="281"/>
        <end position="292"/>
    </location>
</feature>
<reference evidence="6 7" key="1">
    <citation type="journal article" date="2010" name="Plant Cell">
        <title>The Chlorella variabilis NC64A genome reveals adaptation to photosymbiosis, coevolution with viruses, and cryptic sex.</title>
        <authorList>
            <person name="Blanc G."/>
            <person name="Duncan G."/>
            <person name="Agarkova I."/>
            <person name="Borodovsky M."/>
            <person name="Gurnon J."/>
            <person name="Kuo A."/>
            <person name="Lindquist E."/>
            <person name="Lucas S."/>
            <person name="Pangilinan J."/>
            <person name="Polle J."/>
            <person name="Salamov A."/>
            <person name="Terry A."/>
            <person name="Yamada T."/>
            <person name="Dunigan D.D."/>
            <person name="Grigoriev I.V."/>
            <person name="Claverie J.M."/>
            <person name="Van Etten J.L."/>
        </authorList>
    </citation>
    <scope>NUCLEOTIDE SEQUENCE [LARGE SCALE GENOMIC DNA]</scope>
    <source>
        <strain evidence="6 7">NC64A</strain>
    </source>
</reference>
<feature type="compositionally biased region" description="Basic residues" evidence="3">
    <location>
        <begin position="304"/>
        <end position="322"/>
    </location>
</feature>
<name>E1ZLX9_CHLVA</name>
<feature type="domain" description="Chitin-binding type-1" evidence="5">
    <location>
        <begin position="22"/>
        <end position="66"/>
    </location>
</feature>
<dbReference type="InterPro" id="IPR001002">
    <property type="entry name" value="Chitin-bd_1"/>
</dbReference>
<feature type="region of interest" description="Disordered" evidence="3">
    <location>
        <begin position="338"/>
        <end position="368"/>
    </location>
</feature>
<dbReference type="GO" id="GO:0008061">
    <property type="term" value="F:chitin binding"/>
    <property type="evidence" value="ECO:0007669"/>
    <property type="project" value="UniProtKB-UniRule"/>
</dbReference>
<feature type="chain" id="PRO_5003156342" description="Chitin-binding type-1 domain-containing protein" evidence="4">
    <location>
        <begin position="22"/>
        <end position="709"/>
    </location>
</feature>
<feature type="compositionally biased region" description="Acidic residues" evidence="3">
    <location>
        <begin position="265"/>
        <end position="275"/>
    </location>
</feature>
<dbReference type="KEGG" id="cvr:CHLNCDRAFT_137073"/>
<keyword evidence="4" id="KW-0732">Signal</keyword>
<dbReference type="AlphaFoldDB" id="E1ZLX9"/>
<comment type="caution">
    <text evidence="2">Lacks conserved residue(s) required for the propagation of feature annotation.</text>
</comment>
<accession>E1ZLX9</accession>
<dbReference type="InterPro" id="IPR011050">
    <property type="entry name" value="Pectin_lyase_fold/virulence"/>
</dbReference>
<dbReference type="CDD" id="cd00035">
    <property type="entry name" value="ChtBD1"/>
    <property type="match status" value="1"/>
</dbReference>
<keyword evidence="1 2" id="KW-0147">Chitin-binding</keyword>
<dbReference type="EMBL" id="GL433852">
    <property type="protein sequence ID" value="EFN53345.1"/>
    <property type="molecule type" value="Genomic_DNA"/>
</dbReference>
<dbReference type="Proteomes" id="UP000008141">
    <property type="component" value="Unassembled WGS sequence"/>
</dbReference>
<proteinExistence type="predicted"/>
<feature type="region of interest" description="Disordered" evidence="3">
    <location>
        <begin position="265"/>
        <end position="322"/>
    </location>
</feature>
<protein>
    <recommendedName>
        <fullName evidence="5">Chitin-binding type-1 domain-containing protein</fullName>
    </recommendedName>
</protein>
<evidence type="ECO:0000256" key="4">
    <source>
        <dbReference type="SAM" id="SignalP"/>
    </source>
</evidence>
<dbReference type="InParanoid" id="E1ZLX9"/>
<keyword evidence="7" id="KW-1185">Reference proteome</keyword>
<evidence type="ECO:0000313" key="7">
    <source>
        <dbReference type="Proteomes" id="UP000008141"/>
    </source>
</evidence>
<dbReference type="Gene3D" id="2.160.20.10">
    <property type="entry name" value="Single-stranded right-handed beta-helix, Pectin lyase-like"/>
    <property type="match status" value="2"/>
</dbReference>
<sequence length="709" mass="77210">MRVHTLLLLCLAAAAAAPASAAKKCGVRNRNKPCADRRACCNKKGYCGKSAPYCAAINCVSGPCQTWEDAIQTNERPIPSYPVQFNVLAYDDTKAVLAALKAASAAAARLGVPKTGMGNEGQAGVAVLLPAGRYRITQFIELTQSNVAVRGEGVDKTVLYFPRALQHVYGNLMAWSYMGGFLTCRGRRYDSAVTQFQLARVTGAARKGDRRLSVDTTRGITAGRWIRLYATKPLATGPRRQLLGEEQEGRERVKVQVEPWEAEAEMELWEEEEEPQPQPISRRQLTEKQQATSEDDGGSSSGSSKKKGSKRRMCGRKGDRHRCRRIRKAMKEWEKEAEALGLGQPEVPGASSSGEEGDEQGGEKAPATSAAGTLDAYIFFNNAVDSGKSPFGGERIRFISRVSAVGSGWIELERPLPYDLRPEWQVAVYSFEHSVQHVGYEDFTVEFQWDTYPAHFGAKGYNAFRFQSCANAWIRNVRIIDADNGAESINCDLITMQNITLEFTRNRGNKGVGYSSGHHGLWAAASSLVHFTDLTFKGRFIHDLTLDVWSQECAYTNSRGVDMSMDMHRGGVHNNLWSNIDVGLGSRTFQSSGAASKGAHAAANNTWWNIYASSRPTASLAIPDCGYGPLLNYVGGFGPPAKGAAGIAGPGSPAGTPTPLFPAYCTPGVAWWVEQKRAGAALSPPDLFPAMVATRQQRLAIPAVRRPKN</sequence>
<dbReference type="eggNOG" id="ENOG502R8TM">
    <property type="taxonomic scope" value="Eukaryota"/>
</dbReference>
<feature type="disulfide bond" evidence="2">
    <location>
        <begin position="40"/>
        <end position="54"/>
    </location>
</feature>
<dbReference type="SUPFAM" id="SSF51126">
    <property type="entry name" value="Pectin lyase-like"/>
    <property type="match status" value="1"/>
</dbReference>
<dbReference type="RefSeq" id="XP_005845447.1">
    <property type="nucleotide sequence ID" value="XM_005845385.1"/>
</dbReference>
<evidence type="ECO:0000256" key="2">
    <source>
        <dbReference type="PROSITE-ProRule" id="PRU00261"/>
    </source>
</evidence>
<evidence type="ECO:0000259" key="5">
    <source>
        <dbReference type="PROSITE" id="PS50941"/>
    </source>
</evidence>
<dbReference type="InterPro" id="IPR012334">
    <property type="entry name" value="Pectin_lyas_fold"/>
</dbReference>